<dbReference type="InterPro" id="IPR002645">
    <property type="entry name" value="STAS_dom"/>
</dbReference>
<comment type="caution">
    <text evidence="2">The sequence shown here is derived from an EMBL/GenBank/DDBJ whole genome shotgun (WGS) entry which is preliminary data.</text>
</comment>
<keyword evidence="3" id="KW-1185">Reference proteome</keyword>
<protein>
    <recommendedName>
        <fullName evidence="1">STAS domain-containing protein</fullName>
    </recommendedName>
</protein>
<dbReference type="Proteomes" id="UP001501321">
    <property type="component" value="Unassembled WGS sequence"/>
</dbReference>
<evidence type="ECO:0000259" key="1">
    <source>
        <dbReference type="PROSITE" id="PS50801"/>
    </source>
</evidence>
<dbReference type="PANTHER" id="PTHR35849">
    <property type="entry name" value="BLR2341 PROTEIN"/>
    <property type="match status" value="1"/>
</dbReference>
<organism evidence="2 3">
    <name type="scientific">Pseudaeromonas paramecii</name>
    <dbReference type="NCBI Taxonomy" id="2138166"/>
    <lineage>
        <taxon>Bacteria</taxon>
        <taxon>Pseudomonadati</taxon>
        <taxon>Pseudomonadota</taxon>
        <taxon>Gammaproteobacteria</taxon>
        <taxon>Aeromonadales</taxon>
        <taxon>Aeromonadaceae</taxon>
        <taxon>Pseudaeromonas</taxon>
    </lineage>
</organism>
<dbReference type="InterPro" id="IPR058548">
    <property type="entry name" value="MlaB-like_STAS"/>
</dbReference>
<evidence type="ECO:0000313" key="3">
    <source>
        <dbReference type="Proteomes" id="UP001501321"/>
    </source>
</evidence>
<dbReference type="PROSITE" id="PS50801">
    <property type="entry name" value="STAS"/>
    <property type="match status" value="1"/>
</dbReference>
<dbReference type="SUPFAM" id="SSF52091">
    <property type="entry name" value="SpoIIaa-like"/>
    <property type="match status" value="1"/>
</dbReference>
<dbReference type="RefSeq" id="WP_345013180.1">
    <property type="nucleotide sequence ID" value="NZ_BAABFC010000014.1"/>
</dbReference>
<reference evidence="3" key="1">
    <citation type="journal article" date="2019" name="Int. J. Syst. Evol. Microbiol.">
        <title>The Global Catalogue of Microorganisms (GCM) 10K type strain sequencing project: providing services to taxonomists for standard genome sequencing and annotation.</title>
        <authorList>
            <consortium name="The Broad Institute Genomics Platform"/>
            <consortium name="The Broad Institute Genome Sequencing Center for Infectious Disease"/>
            <person name="Wu L."/>
            <person name="Ma J."/>
        </authorList>
    </citation>
    <scope>NUCLEOTIDE SEQUENCE [LARGE SCALE GENOMIC DNA]</scope>
    <source>
        <strain evidence="3">JCM 32226</strain>
    </source>
</reference>
<dbReference type="InterPro" id="IPR036513">
    <property type="entry name" value="STAS_dom_sf"/>
</dbReference>
<evidence type="ECO:0000313" key="2">
    <source>
        <dbReference type="EMBL" id="GAA4500722.1"/>
    </source>
</evidence>
<dbReference type="PANTHER" id="PTHR35849:SF2">
    <property type="entry name" value="BLR2341 PROTEIN"/>
    <property type="match status" value="1"/>
</dbReference>
<accession>A0ABP8QBL9</accession>
<dbReference type="Pfam" id="PF13466">
    <property type="entry name" value="STAS_2"/>
    <property type="match status" value="1"/>
</dbReference>
<proteinExistence type="predicted"/>
<dbReference type="CDD" id="cd07043">
    <property type="entry name" value="STAS_anti-anti-sigma_factors"/>
    <property type="match status" value="1"/>
</dbReference>
<dbReference type="InterPro" id="IPR052746">
    <property type="entry name" value="MlaB_ABC_Transporter"/>
</dbReference>
<feature type="domain" description="STAS" evidence="1">
    <location>
        <begin position="1"/>
        <end position="101"/>
    </location>
</feature>
<sequence>MLDIAFNPEQSTLQLMGALTIYEVGQLQALINLQQPPLRTLTVDLAAVEEVDTAGVQLLMALRQWLGDALVLINHSTAVIELFDLYQLVPYFGDDIVLSHH</sequence>
<dbReference type="Gene3D" id="3.30.750.24">
    <property type="entry name" value="STAS domain"/>
    <property type="match status" value="1"/>
</dbReference>
<dbReference type="EMBL" id="BAABFC010000014">
    <property type="protein sequence ID" value="GAA4500722.1"/>
    <property type="molecule type" value="Genomic_DNA"/>
</dbReference>
<gene>
    <name evidence="2" type="ORF">GCM10023095_22880</name>
</gene>
<name>A0ABP8QBL9_9GAMM</name>